<feature type="transmembrane region" description="Helical" evidence="13">
    <location>
        <begin position="99"/>
        <end position="122"/>
    </location>
</feature>
<comment type="caution">
    <text evidence="15">The sequence shown here is derived from an EMBL/GenBank/DDBJ whole genome shotgun (WGS) entry which is preliminary data.</text>
</comment>
<dbReference type="SUPFAM" id="SSF52343">
    <property type="entry name" value="Ferredoxin reductase-like, C-terminal NADP-linked domain"/>
    <property type="match status" value="1"/>
</dbReference>
<comment type="cofactor">
    <cofactor evidence="1">
        <name>FAD</name>
        <dbReference type="ChEBI" id="CHEBI:57692"/>
    </cofactor>
</comment>
<keyword evidence="16" id="KW-1185">Reference proteome</keyword>
<evidence type="ECO:0000256" key="6">
    <source>
        <dbReference type="ARBA" id="ARBA00022723"/>
    </source>
</evidence>
<feature type="domain" description="FAD-binding FR-type" evidence="14">
    <location>
        <begin position="228"/>
        <end position="328"/>
    </location>
</feature>
<keyword evidence="10" id="KW-0408">Iron</keyword>
<dbReference type="PROSITE" id="PS51384">
    <property type="entry name" value="FAD_FR"/>
    <property type="match status" value="1"/>
</dbReference>
<dbReference type="InterPro" id="IPR017938">
    <property type="entry name" value="Riboflavin_synthase-like_b-brl"/>
</dbReference>
<dbReference type="PANTHER" id="PTHR47354">
    <property type="entry name" value="NADH OXIDOREDUCTASE HCR"/>
    <property type="match status" value="1"/>
</dbReference>
<dbReference type="InterPro" id="IPR001433">
    <property type="entry name" value="OxRdtase_FAD/NAD-bd"/>
</dbReference>
<name>A0ABP9NSA7_9PSEU</name>
<keyword evidence="6" id="KW-0479">Metal-binding</keyword>
<sequence length="457" mass="49089">MTTVVATGETGGPVSVRRAGLSPAVVAQVALAAGFLAHLVVVEVLFARAGAGENSVLTVAKFVALHAASLMMLQLVLVARLPYLDRRIGMDRLTRWHRWTGFALAWTVLTHATLVVLGYAALYSMPVLATFLSLAGVVASLLGMCAAAILVAIAAVSLRAARRRMRYETWHALHIALYLTVLLALVHQGLEGTTFASSPAARAYWWTVWALVLLAFLTGRVALPVLRNVRHRFRVIGVVPESDDVVSVYVAGRDLHRLDARAGQFFIWRFPRHNGWWQANPFSLSAAPDGRTLRLTAKAVGTTSAGLRQLPVGTRAFLEGPYGAFTALQRTRQATLLVAGGVGITPIRAMLEESTGPAVVLYRVHSMADAVLLPELRWLAGERGAQVHVLAGRTGTGDPPLAPFAPANLAALVPDVAERDVYVCGPPAMTDAVLRSLRELRVPRGQVHAERFSLAGG</sequence>
<keyword evidence="9" id="KW-0560">Oxidoreductase</keyword>
<dbReference type="SUPFAM" id="SSF63380">
    <property type="entry name" value="Riboflavin synthase domain-like"/>
    <property type="match status" value="1"/>
</dbReference>
<dbReference type="InterPro" id="IPR050415">
    <property type="entry name" value="MRET"/>
</dbReference>
<evidence type="ECO:0000256" key="7">
    <source>
        <dbReference type="ARBA" id="ARBA00022827"/>
    </source>
</evidence>
<dbReference type="RefSeq" id="WP_345609286.1">
    <property type="nucleotide sequence ID" value="NZ_BAABJO010000026.1"/>
</dbReference>
<evidence type="ECO:0000256" key="1">
    <source>
        <dbReference type="ARBA" id="ARBA00001974"/>
    </source>
</evidence>
<gene>
    <name evidence="15" type="ORF">GCM10023320_58690</name>
</gene>
<feature type="transmembrane region" description="Helical" evidence="13">
    <location>
        <begin position="170"/>
        <end position="190"/>
    </location>
</feature>
<evidence type="ECO:0000256" key="4">
    <source>
        <dbReference type="ARBA" id="ARBA00022692"/>
    </source>
</evidence>
<dbReference type="PANTHER" id="PTHR47354:SF8">
    <property type="entry name" value="1,2-PHENYLACETYL-COA EPOXIDASE, SUBUNIT E"/>
    <property type="match status" value="1"/>
</dbReference>
<keyword evidence="3" id="KW-0285">Flavoprotein</keyword>
<evidence type="ECO:0000259" key="14">
    <source>
        <dbReference type="PROSITE" id="PS51384"/>
    </source>
</evidence>
<dbReference type="InterPro" id="IPR013130">
    <property type="entry name" value="Fe3_Rdtase_TM_dom"/>
</dbReference>
<organism evidence="15 16">
    <name type="scientific">Pseudonocardia adelaidensis</name>
    <dbReference type="NCBI Taxonomy" id="648754"/>
    <lineage>
        <taxon>Bacteria</taxon>
        <taxon>Bacillati</taxon>
        <taxon>Actinomycetota</taxon>
        <taxon>Actinomycetes</taxon>
        <taxon>Pseudonocardiales</taxon>
        <taxon>Pseudonocardiaceae</taxon>
        <taxon>Pseudonocardia</taxon>
    </lineage>
</organism>
<dbReference type="PRINTS" id="PR00410">
    <property type="entry name" value="PHEHYDRXLASE"/>
</dbReference>
<evidence type="ECO:0000256" key="13">
    <source>
        <dbReference type="SAM" id="Phobius"/>
    </source>
</evidence>
<dbReference type="Gene3D" id="2.40.30.10">
    <property type="entry name" value="Translation factors"/>
    <property type="match status" value="1"/>
</dbReference>
<keyword evidence="5" id="KW-0001">2Fe-2S</keyword>
<accession>A0ABP9NSA7</accession>
<dbReference type="Pfam" id="PF01794">
    <property type="entry name" value="Ferric_reduct"/>
    <property type="match status" value="1"/>
</dbReference>
<evidence type="ECO:0000256" key="9">
    <source>
        <dbReference type="ARBA" id="ARBA00023002"/>
    </source>
</evidence>
<evidence type="ECO:0000256" key="8">
    <source>
        <dbReference type="ARBA" id="ARBA00022989"/>
    </source>
</evidence>
<keyword evidence="4 13" id="KW-0812">Transmembrane</keyword>
<feature type="transmembrane region" description="Helical" evidence="13">
    <location>
        <begin position="59"/>
        <end position="78"/>
    </location>
</feature>
<dbReference type="InterPro" id="IPR039261">
    <property type="entry name" value="FNR_nucleotide-bd"/>
</dbReference>
<evidence type="ECO:0000313" key="15">
    <source>
        <dbReference type="EMBL" id="GAA5133074.1"/>
    </source>
</evidence>
<keyword evidence="7" id="KW-0274">FAD</keyword>
<evidence type="ECO:0000256" key="12">
    <source>
        <dbReference type="ARBA" id="ARBA00023136"/>
    </source>
</evidence>
<proteinExistence type="predicted"/>
<evidence type="ECO:0000256" key="11">
    <source>
        <dbReference type="ARBA" id="ARBA00023014"/>
    </source>
</evidence>
<keyword evidence="11" id="KW-0411">Iron-sulfur</keyword>
<keyword evidence="12 13" id="KW-0472">Membrane</keyword>
<dbReference type="InterPro" id="IPR017927">
    <property type="entry name" value="FAD-bd_FR_type"/>
</dbReference>
<comment type="subcellular location">
    <subcellularLocation>
        <location evidence="2">Membrane</location>
        <topology evidence="2">Multi-pass membrane protein</topology>
    </subcellularLocation>
</comment>
<evidence type="ECO:0000256" key="10">
    <source>
        <dbReference type="ARBA" id="ARBA00023004"/>
    </source>
</evidence>
<evidence type="ECO:0000256" key="3">
    <source>
        <dbReference type="ARBA" id="ARBA00022630"/>
    </source>
</evidence>
<keyword evidence="8 13" id="KW-1133">Transmembrane helix</keyword>
<dbReference type="CDD" id="cd06198">
    <property type="entry name" value="FNR_like_3"/>
    <property type="match status" value="1"/>
</dbReference>
<evidence type="ECO:0000256" key="5">
    <source>
        <dbReference type="ARBA" id="ARBA00022714"/>
    </source>
</evidence>
<evidence type="ECO:0000256" key="2">
    <source>
        <dbReference type="ARBA" id="ARBA00004141"/>
    </source>
</evidence>
<dbReference type="EMBL" id="BAABJO010000026">
    <property type="protein sequence ID" value="GAA5133074.1"/>
    <property type="molecule type" value="Genomic_DNA"/>
</dbReference>
<feature type="transmembrane region" description="Helical" evidence="13">
    <location>
        <begin position="128"/>
        <end position="158"/>
    </location>
</feature>
<dbReference type="Proteomes" id="UP001500804">
    <property type="component" value="Unassembled WGS sequence"/>
</dbReference>
<dbReference type="Pfam" id="PF00175">
    <property type="entry name" value="NAD_binding_1"/>
    <property type="match status" value="1"/>
</dbReference>
<feature type="transmembrane region" description="Helical" evidence="13">
    <location>
        <begin position="202"/>
        <end position="223"/>
    </location>
</feature>
<evidence type="ECO:0000313" key="16">
    <source>
        <dbReference type="Proteomes" id="UP001500804"/>
    </source>
</evidence>
<feature type="transmembrane region" description="Helical" evidence="13">
    <location>
        <begin position="25"/>
        <end position="47"/>
    </location>
</feature>
<reference evidence="16" key="1">
    <citation type="journal article" date="2019" name="Int. J. Syst. Evol. Microbiol.">
        <title>The Global Catalogue of Microorganisms (GCM) 10K type strain sequencing project: providing services to taxonomists for standard genome sequencing and annotation.</title>
        <authorList>
            <consortium name="The Broad Institute Genomics Platform"/>
            <consortium name="The Broad Institute Genome Sequencing Center for Infectious Disease"/>
            <person name="Wu L."/>
            <person name="Ma J."/>
        </authorList>
    </citation>
    <scope>NUCLEOTIDE SEQUENCE [LARGE SCALE GENOMIC DNA]</scope>
    <source>
        <strain evidence="16">JCM 18302</strain>
    </source>
</reference>
<dbReference type="Gene3D" id="3.40.50.80">
    <property type="entry name" value="Nucleotide-binding domain of ferredoxin-NADP reductase (FNR) module"/>
    <property type="match status" value="1"/>
</dbReference>
<protein>
    <submittedName>
        <fullName evidence="15">Ferredoxin reductase family protein</fullName>
    </submittedName>
</protein>